<dbReference type="GO" id="GO:0005085">
    <property type="term" value="F:guanyl-nucleotide exchange factor activity"/>
    <property type="evidence" value="ECO:0007669"/>
    <property type="project" value="EnsemblFungi"/>
</dbReference>
<accession>Q6FJT7</accession>
<gene>
    <name evidence="5 6" type="ordered locus">CAGL0M03707g</name>
</gene>
<dbReference type="Pfam" id="PF16213">
    <property type="entry name" value="DCB"/>
    <property type="match status" value="1"/>
</dbReference>
<feature type="domain" description="Mon2/Sec7/BIG1-like HUS" evidence="3">
    <location>
        <begin position="236"/>
        <end position="397"/>
    </location>
</feature>
<keyword evidence="1" id="KW-0813">Transport</keyword>
<dbReference type="STRING" id="284593.Q6FJT7"/>
<feature type="domain" description="Mon2/Sec7/BIG1-like dimerisation and cyclophilin-binding" evidence="4">
    <location>
        <begin position="39"/>
        <end position="206"/>
    </location>
</feature>
<dbReference type="GO" id="GO:0031901">
    <property type="term" value="C:early endosome membrane"/>
    <property type="evidence" value="ECO:0007669"/>
    <property type="project" value="EnsemblFungi"/>
</dbReference>
<dbReference type="GO" id="GO:0005802">
    <property type="term" value="C:trans-Golgi network"/>
    <property type="evidence" value="ECO:0007669"/>
    <property type="project" value="EnsemblFungi"/>
</dbReference>
<dbReference type="Proteomes" id="UP000002428">
    <property type="component" value="Chromosome M"/>
</dbReference>
<evidence type="ECO:0000259" key="3">
    <source>
        <dbReference type="Pfam" id="PF12783"/>
    </source>
</evidence>
<evidence type="ECO:0008006" key="8">
    <source>
        <dbReference type="Google" id="ProtNLM"/>
    </source>
</evidence>
<dbReference type="GO" id="GO:0006897">
    <property type="term" value="P:endocytosis"/>
    <property type="evidence" value="ECO:0007669"/>
    <property type="project" value="EnsemblFungi"/>
</dbReference>
<dbReference type="HOGENOM" id="CLU_001169_1_0_1"/>
<dbReference type="GO" id="GO:0006895">
    <property type="term" value="P:Golgi to endosome transport"/>
    <property type="evidence" value="ECO:0007669"/>
    <property type="project" value="EnsemblFungi"/>
</dbReference>
<dbReference type="GO" id="GO:0042147">
    <property type="term" value="P:retrograde transport, endosome to Golgi"/>
    <property type="evidence" value="ECO:0007669"/>
    <property type="project" value="EnsemblFungi"/>
</dbReference>
<organism evidence="6 7">
    <name type="scientific">Candida glabrata (strain ATCC 2001 / BCRC 20586 / JCM 3761 / NBRC 0622 / NRRL Y-65 / CBS 138)</name>
    <name type="common">Yeast</name>
    <name type="synonym">Nakaseomyces glabratus</name>
    <dbReference type="NCBI Taxonomy" id="284593"/>
    <lineage>
        <taxon>Eukaryota</taxon>
        <taxon>Fungi</taxon>
        <taxon>Dikarya</taxon>
        <taxon>Ascomycota</taxon>
        <taxon>Saccharomycotina</taxon>
        <taxon>Saccharomycetes</taxon>
        <taxon>Saccharomycetales</taxon>
        <taxon>Saccharomycetaceae</taxon>
        <taxon>Nakaseomyces</taxon>
    </lineage>
</organism>
<evidence type="ECO:0000259" key="4">
    <source>
        <dbReference type="Pfam" id="PF16213"/>
    </source>
</evidence>
<dbReference type="GO" id="GO:0006623">
    <property type="term" value="P:protein targeting to vacuole"/>
    <property type="evidence" value="ECO:0007669"/>
    <property type="project" value="EnsemblFungi"/>
</dbReference>
<evidence type="ECO:0000256" key="2">
    <source>
        <dbReference type="ARBA" id="ARBA00022927"/>
    </source>
</evidence>
<dbReference type="InterPro" id="IPR032691">
    <property type="entry name" value="Mon2/Sec7/BIG1-like_HUS"/>
</dbReference>
<reference evidence="6 7" key="1">
    <citation type="journal article" date="2004" name="Nature">
        <title>Genome evolution in yeasts.</title>
        <authorList>
            <consortium name="Genolevures"/>
            <person name="Dujon B."/>
            <person name="Sherman D."/>
            <person name="Fischer G."/>
            <person name="Durrens P."/>
            <person name="Casaregola S."/>
            <person name="Lafontaine I."/>
            <person name="de Montigny J."/>
            <person name="Marck C."/>
            <person name="Neuveglise C."/>
            <person name="Talla E."/>
            <person name="Goffard N."/>
            <person name="Frangeul L."/>
            <person name="Aigle M."/>
            <person name="Anthouard V."/>
            <person name="Babour A."/>
            <person name="Barbe V."/>
            <person name="Barnay S."/>
            <person name="Blanchin S."/>
            <person name="Beckerich J.M."/>
            <person name="Beyne E."/>
            <person name="Bleykasten C."/>
            <person name="Boisrame A."/>
            <person name="Boyer J."/>
            <person name="Cattolico L."/>
            <person name="Confanioleri F."/>
            <person name="de Daruvar A."/>
            <person name="Despons L."/>
            <person name="Fabre E."/>
            <person name="Fairhead C."/>
            <person name="Ferry-Dumazet H."/>
            <person name="Groppi A."/>
            <person name="Hantraye F."/>
            <person name="Hennequin C."/>
            <person name="Jauniaux N."/>
            <person name="Joyet P."/>
            <person name="Kachouri R."/>
            <person name="Kerrest A."/>
            <person name="Koszul R."/>
            <person name="Lemaire M."/>
            <person name="Lesur I."/>
            <person name="Ma L."/>
            <person name="Muller H."/>
            <person name="Nicaud J.M."/>
            <person name="Nikolski M."/>
            <person name="Oztas S."/>
            <person name="Ozier-Kalogeropoulos O."/>
            <person name="Pellenz S."/>
            <person name="Potier S."/>
            <person name="Richard G.F."/>
            <person name="Straub M.L."/>
            <person name="Suleau A."/>
            <person name="Swennene D."/>
            <person name="Tekaia F."/>
            <person name="Wesolowski-Louvel M."/>
            <person name="Westhof E."/>
            <person name="Wirth B."/>
            <person name="Zeniou-Meyer M."/>
            <person name="Zivanovic I."/>
            <person name="Bolotin-Fukuhara M."/>
            <person name="Thierry A."/>
            <person name="Bouchier C."/>
            <person name="Caudron B."/>
            <person name="Scarpelli C."/>
            <person name="Gaillardin C."/>
            <person name="Weissenbach J."/>
            <person name="Wincker P."/>
            <person name="Souciet J.L."/>
        </authorList>
    </citation>
    <scope>NUCLEOTIDE SEQUENCE [LARGE SCALE GENOMIC DNA]</scope>
    <source>
        <strain evidence="7">ATCC 2001 / BCRC 20586 / JCM 3761 / NBRC 0622 / NRRL Y-65 / CBS 138</strain>
    </source>
</reference>
<dbReference type="eggNOG" id="KOG1848">
    <property type="taxonomic scope" value="Eukaryota"/>
</dbReference>
<dbReference type="CGD" id="CAL0136517">
    <property type="gene designation" value="CAGL0M03707g"/>
</dbReference>
<dbReference type="InParanoid" id="Q6FJT7"/>
<evidence type="ECO:0000313" key="7">
    <source>
        <dbReference type="Proteomes" id="UP000002428"/>
    </source>
</evidence>
<proteinExistence type="predicted"/>
<sequence>MRRVRNCDVFCVYIDLETSGQSTNGIENMMSRAGASFAVFNKQLDADLHALVAEARRRNSEVKEASHKSIEILKTIKTINDLENHPDFVVPFALACKTKNAKMTTIAMQCLQNMASTRCIPEKRMDMILDAFIEATQLAMDIQLKVLQLVPIFFKTYSSYLKGGLCKKLLYCCTSLLRVPNKAPIVAGTASATLQQLMDEIFDRLSDKTLESNNDEDEDFEVLVNNNDFIKVNAFRYDANLVFSNLCSIVDTKSTEKTDNSLLDITDISTDLALEILESILQNGKQFLIEYEDLQFVLRIKTIPLLLRCMSNSKQFSTVLRCFRCIRLLIDKEFLMIIELELEVMLSMIIHNLSLDSSILPWQRVLSLEIFNEISQNPTMLNDLYDIYDKYEDKKPILHNFLTQSYHILLSDDFKDYIGYSSVIEKIEMPLISNNSFQTKNQYMQMLDKNTAPNVNITYIIWLIVNCTNCWSEKLSSQAVALTEIENKSLRNTTKDQLHVTLNGLFENLFNIHTLLLQSSTIDTTIFHNIVRAFQKLTHCAGMLGEVSKVDRCLDYFRKAIITVEHASNTEKDLKVNAPSHIRKSSGSAMLSTLSESIVGPDLNKDIQKENDNIQLYPQSINSKQVSLFRALTSLAISLGPNFSAKSWYFLFTAWNWVYYFIYGPSNDILNSLNIDEEFISHDLSRNDLASIENTIHSFHDATKSYPLQTLIIMLTELEKLSDLTLNLNPKDQVGYQPFFNNSEFSVAIYNPSFFISEIAELTSSNMSRILASTKTSSYWDKFIDYMVSQMADRKRTFALRLYCSHVIASVYKTCTNEIYEIEDTNLRKTCFTKYEQIFTSSLNRIMASIEVLEVNKLNILNENLNTEGDIIFQVLNTLKEQLNEFGDMISDSWVTVFSIINSPFRWIDSNISTLLQDDSDDLSLIDGIIMKQKNMIQVSFDVFKLITDDFLKNLHLNVIPDVIDTIVAFVNQEKILNVSFSSISQFWLVGDYLRSNYSADIEKFRTECDDYFTHPSENNAEFIRAIKSPESTISQKYYGIWLYLLKNLLFCSLDKRNEVSVGAIQTFFRIIDSHSSTFPSWQAIFNNVLYPFLNTERSDEQLQTNLDCLNVTLKGLVQLFSQKFSDFDEYNKNAAEWSALLQLFIKLLQCPSTGVRYVTIKNYGTIVTELCTKENIPTNLLDLCATIWTDYNIGYSDFGNSSQLSEKTDYDCISELLLSFPSLCTMIDSVKDDNNVFYEKSMSLLLSAVKFPLLPEHSRDQAKPSTLQNAVLEGMSLIYTKLNKNNIFVYFVHLSMISTLLFDTRDKIEKKLAPKLHENAISRIPTFEALSYKSLQMLEKQLSELKSAEQPRNKYVLKIIRNLREIIVSKSLIDLSTDGSRPLWVLASSCYRSFLACIDNVSDCFANDSEGQQEFIEIFMSIFLTPLRRRDTKVDSMTEKSDLSEFDQYSQLFKNKSLMPLFTSDHYDLLVRNIWDASLIYEFDDIQKAILQDSGGPKNCEKILSHLNDLEVFGLTRTQDTLSKVSCSKRCLQELISFALLDDKDMSELKYLTFPYIVSRISLLLGKYISDEFLSGSAPIPKLRGEEMNILLNGLLKLLDNLLRSKVPISKEVESLAHLYPLVLRTIPVSHKLTGLQNTVLELSLSFTKLISASSHQP</sequence>
<dbReference type="GO" id="GO:0005829">
    <property type="term" value="C:cytosol"/>
    <property type="evidence" value="ECO:0007669"/>
    <property type="project" value="GOC"/>
</dbReference>
<name>Q6FJT7_CANGA</name>
<keyword evidence="2" id="KW-0653">Protein transport</keyword>
<evidence type="ECO:0000313" key="6">
    <source>
        <dbReference type="EMBL" id="CAG62483.1"/>
    </source>
</evidence>
<evidence type="ECO:0000256" key="1">
    <source>
        <dbReference type="ARBA" id="ARBA00022448"/>
    </source>
</evidence>
<dbReference type="InterPro" id="IPR032629">
    <property type="entry name" value="DCB_dom"/>
</dbReference>
<dbReference type="OMA" id="AWRLCLN"/>
<dbReference type="FunCoup" id="Q6FJT7">
    <property type="interactions" value="796"/>
</dbReference>
<evidence type="ECO:0000313" key="5">
    <source>
        <dbReference type="CGD" id="CAL0136517"/>
    </source>
</evidence>
<protein>
    <recommendedName>
        <fullName evidence="8">Protein MON2</fullName>
    </recommendedName>
</protein>
<keyword evidence="7" id="KW-1185">Reference proteome</keyword>
<dbReference type="KEGG" id="cgr:2891517"/>
<dbReference type="Pfam" id="PF12783">
    <property type="entry name" value="Sec7-like_HUS"/>
    <property type="match status" value="1"/>
</dbReference>
<dbReference type="VEuPathDB" id="FungiDB:CAGL0M03707g"/>
<dbReference type="EMBL" id="CR380959">
    <property type="protein sequence ID" value="CAG62483.1"/>
    <property type="molecule type" value="Genomic_DNA"/>
</dbReference>